<evidence type="ECO:0000256" key="4">
    <source>
        <dbReference type="SAM" id="MobiDB-lite"/>
    </source>
</evidence>
<feature type="compositionally biased region" description="Low complexity" evidence="4">
    <location>
        <begin position="353"/>
        <end position="365"/>
    </location>
</feature>
<feature type="region of interest" description="Disordered" evidence="4">
    <location>
        <begin position="703"/>
        <end position="822"/>
    </location>
</feature>
<dbReference type="WBParaSite" id="scf7180000420766.g5714">
    <property type="protein sequence ID" value="scf7180000420766.g5714"/>
    <property type="gene ID" value="scf7180000420766.g5714"/>
</dbReference>
<feature type="region of interest" description="Disordered" evidence="4">
    <location>
        <begin position="996"/>
        <end position="1054"/>
    </location>
</feature>
<dbReference type="Proteomes" id="UP000887560">
    <property type="component" value="Unplaced"/>
</dbReference>
<keyword evidence="1" id="KW-0677">Repeat</keyword>
<evidence type="ECO:0000313" key="7">
    <source>
        <dbReference type="WBParaSite" id="scf7180000420766.g5714"/>
    </source>
</evidence>
<evidence type="ECO:0000256" key="3">
    <source>
        <dbReference type="PROSITE-ProRule" id="PRU00176"/>
    </source>
</evidence>
<evidence type="ECO:0000259" key="5">
    <source>
        <dbReference type="PROSITE" id="PS50102"/>
    </source>
</evidence>
<organism evidence="6 7">
    <name type="scientific">Meloidogyne floridensis</name>
    <dbReference type="NCBI Taxonomy" id="298350"/>
    <lineage>
        <taxon>Eukaryota</taxon>
        <taxon>Metazoa</taxon>
        <taxon>Ecdysozoa</taxon>
        <taxon>Nematoda</taxon>
        <taxon>Chromadorea</taxon>
        <taxon>Rhabditida</taxon>
        <taxon>Tylenchina</taxon>
        <taxon>Tylenchomorpha</taxon>
        <taxon>Tylenchoidea</taxon>
        <taxon>Meloidogynidae</taxon>
        <taxon>Meloidogyninae</taxon>
        <taxon>Meloidogyne</taxon>
    </lineage>
</organism>
<feature type="compositionally biased region" description="Polar residues" evidence="4">
    <location>
        <begin position="576"/>
        <end position="593"/>
    </location>
</feature>
<feature type="region of interest" description="Disordered" evidence="4">
    <location>
        <begin position="487"/>
        <end position="593"/>
    </location>
</feature>
<protein>
    <submittedName>
        <fullName evidence="7">RRM domain-containing protein</fullName>
    </submittedName>
</protein>
<feature type="region of interest" description="Disordered" evidence="4">
    <location>
        <begin position="856"/>
        <end position="921"/>
    </location>
</feature>
<feature type="compositionally biased region" description="Polar residues" evidence="4">
    <location>
        <begin position="780"/>
        <end position="793"/>
    </location>
</feature>
<evidence type="ECO:0000256" key="1">
    <source>
        <dbReference type="ARBA" id="ARBA00022737"/>
    </source>
</evidence>
<feature type="compositionally biased region" description="Low complexity" evidence="4">
    <location>
        <begin position="508"/>
        <end position="529"/>
    </location>
</feature>
<keyword evidence="2 3" id="KW-0694">RNA-binding</keyword>
<dbReference type="InterPro" id="IPR000504">
    <property type="entry name" value="RRM_dom"/>
</dbReference>
<reference evidence="7" key="1">
    <citation type="submission" date="2022-11" db="UniProtKB">
        <authorList>
            <consortium name="WormBaseParasite"/>
        </authorList>
    </citation>
    <scope>IDENTIFICATION</scope>
</reference>
<dbReference type="Gene3D" id="3.30.70.330">
    <property type="match status" value="1"/>
</dbReference>
<feature type="compositionally biased region" description="Low complexity" evidence="4">
    <location>
        <begin position="858"/>
        <end position="921"/>
    </location>
</feature>
<evidence type="ECO:0000256" key="2">
    <source>
        <dbReference type="ARBA" id="ARBA00022884"/>
    </source>
</evidence>
<feature type="compositionally biased region" description="Basic and acidic residues" evidence="4">
    <location>
        <begin position="753"/>
        <end position="777"/>
    </location>
</feature>
<dbReference type="InterPro" id="IPR012677">
    <property type="entry name" value="Nucleotide-bd_a/b_plait_sf"/>
</dbReference>
<accession>A0A915NPM0</accession>
<name>A0A915NPM0_9BILA</name>
<dbReference type="PANTHER" id="PTHR13976">
    <property type="entry name" value="HETEROGENEOUS NUCLEAR RIBONUCLEOPROTEIN-RELATED"/>
    <property type="match status" value="1"/>
</dbReference>
<feature type="region of interest" description="Disordered" evidence="4">
    <location>
        <begin position="313"/>
        <end position="365"/>
    </location>
</feature>
<evidence type="ECO:0000313" key="6">
    <source>
        <dbReference type="Proteomes" id="UP000887560"/>
    </source>
</evidence>
<feature type="compositionally biased region" description="Low complexity" evidence="4">
    <location>
        <begin position="964"/>
        <end position="976"/>
    </location>
</feature>
<feature type="compositionally biased region" description="Basic and acidic residues" evidence="4">
    <location>
        <begin position="712"/>
        <end position="738"/>
    </location>
</feature>
<feature type="region of interest" description="Disordered" evidence="4">
    <location>
        <begin position="947"/>
        <end position="982"/>
    </location>
</feature>
<keyword evidence="6" id="KW-1185">Reference proteome</keyword>
<dbReference type="SUPFAM" id="SSF54928">
    <property type="entry name" value="RNA-binding domain, RBD"/>
    <property type="match status" value="1"/>
</dbReference>
<dbReference type="InterPro" id="IPR050666">
    <property type="entry name" value="ESRP"/>
</dbReference>
<sequence>MEQLRNFTMDKVYQKIFLPGNEFDQWLVELGLLHTTMICECGNLMIVRKPKNGERYGRWRCNISKCRKEKSFLAGTFFSGAHISTKKVFAMAYWWAMKYGGEEDWVREFGIASHTVVDWRNSFRDVCAQYLEKTNNIKKEIEGSGDEEVEEPVPVKRKYNKGEPNKEVWLYGGECMWRKKFGSRNEIFYNFWLHVSHIFPCYKIYFLKLEFSVYIAYFMSTIIIRLQNLPLSAKAADIREFFGDLKIPKGSVNIVGGHLGDAFIGFASDEDARLAMLLDGRLLHNSKIRLMLSSKREMEQVISSAQAFAGKGASMNQTENNQNTFSPPDPSQKESTVKLEVNSPLPGFPYTQQPPVSTFQQQQSTQQNLLEQQQAATQLQQAFGNDSWKTPNYPPTTQQQIIQQQTSRQVPTVFEGTGNVQNNIPSFGQQQQHQYQQLIQNFPPGQPPPSQQFRIQPPSIRPAQPAAVQSINLYNTQQQNILATRFSGPTQTGQPQQTTFYSNPPPQQRTQFTRGGGLTQTFGQQQFGGSYRGGHKTFGGPRFPGQQRSFDSDRGGGDKRRRSRSPANEQRKRLNIVSNNENDTSTTNKTTASGEYGKGRFCVQLSNVPYKAAFNDINEYLSLAKAGCIKVTRVYIPDKNYTDRWIVEFDNEENSRALIKFRGEIFARTIRAELIPNRRADEQYAVAEPDERDRGRFRREIVRRDRSRSRSRNRDRSRSRDRQRDSKDRPSSREDSGRSRRRSISPSTRKRSSSRERFPRERTRDFNRDEHRNRDGGDFGSNQPYQQRRNSTFVRRGGRTYDNNNNNGGGSNNNSHQPVPLFGAFAFPSTQANQAVYNPKTGSTVQLGAKDLKPLPLRSFGGPPSQFFPTPTSSSPNFRFPSIQIYQNGPPPQINNNRNGGNIQIQQQQPTSPPTQIQISPHFRPQFGQNLFSGLAPNFTINNTRMPGQNLMSFSGGGINNLRQSQQQSPPKSSSPTHSYSMDTCGSALIIQEDNCSVDGKGNESSGEMSSSLKNAHDIPSMSSSSLPYALTSIPDQPPIDLLEPNNDGEESNE</sequence>
<dbReference type="InterPro" id="IPR035979">
    <property type="entry name" value="RBD_domain_sf"/>
</dbReference>
<feature type="compositionally biased region" description="Polar residues" evidence="4">
    <location>
        <begin position="314"/>
        <end position="326"/>
    </location>
</feature>
<feature type="compositionally biased region" description="Basic residues" evidence="4">
    <location>
        <begin position="739"/>
        <end position="752"/>
    </location>
</feature>
<proteinExistence type="predicted"/>
<feature type="domain" description="RRM" evidence="5">
    <location>
        <begin position="222"/>
        <end position="295"/>
    </location>
</feature>
<dbReference type="PROSITE" id="PS50102">
    <property type="entry name" value="RRM"/>
    <property type="match status" value="1"/>
</dbReference>
<dbReference type="SMART" id="SM00360">
    <property type="entry name" value="RRM"/>
    <property type="match status" value="1"/>
</dbReference>
<dbReference type="AlphaFoldDB" id="A0A915NPM0"/>
<feature type="compositionally biased region" description="Low complexity" evidence="4">
    <location>
        <begin position="488"/>
        <end position="499"/>
    </location>
</feature>
<feature type="compositionally biased region" description="Polar residues" evidence="4">
    <location>
        <begin position="1003"/>
        <end position="1014"/>
    </location>
</feature>
<dbReference type="GO" id="GO:0003723">
    <property type="term" value="F:RNA binding"/>
    <property type="evidence" value="ECO:0007669"/>
    <property type="project" value="UniProtKB-UniRule"/>
</dbReference>